<feature type="transmembrane region" description="Helical" evidence="5">
    <location>
        <begin position="157"/>
        <end position="178"/>
    </location>
</feature>
<evidence type="ECO:0000256" key="2">
    <source>
        <dbReference type="ARBA" id="ARBA00022692"/>
    </source>
</evidence>
<evidence type="ECO:0000256" key="1">
    <source>
        <dbReference type="ARBA" id="ARBA00004141"/>
    </source>
</evidence>
<feature type="transmembrane region" description="Helical" evidence="5">
    <location>
        <begin position="184"/>
        <end position="202"/>
    </location>
</feature>
<feature type="domain" description="EamA" evidence="6">
    <location>
        <begin position="157"/>
        <end position="293"/>
    </location>
</feature>
<dbReference type="PANTHER" id="PTHR32322:SF2">
    <property type="entry name" value="EAMA DOMAIN-CONTAINING PROTEIN"/>
    <property type="match status" value="1"/>
</dbReference>
<dbReference type="InterPro" id="IPR037185">
    <property type="entry name" value="EmrE-like"/>
</dbReference>
<evidence type="ECO:0000256" key="4">
    <source>
        <dbReference type="ARBA" id="ARBA00023136"/>
    </source>
</evidence>
<keyword evidence="8" id="KW-1185">Reference proteome</keyword>
<dbReference type="Gene3D" id="1.10.3730.20">
    <property type="match status" value="1"/>
</dbReference>
<dbReference type="RefSeq" id="WP_161493150.1">
    <property type="nucleotide sequence ID" value="NZ_CP019893.1"/>
</dbReference>
<keyword evidence="3 5" id="KW-1133">Transmembrane helix</keyword>
<sequence length="296" mass="30938">MLLLAGVVLAVLAAFGLACQSLSIRLATREGATTDVLFVVMLVNVVVLVPVVPVLADSLTVTPTAVLAFTAAGVVGTILGRLLFYSGIKRVGASRAEPIKASMPLHATVLAAIVLGEHVSGPQLAGVLLIVVGIALVSWEGSLSARASGTHVPRSALALPLAAAFFFGLEPIFATVGLEEGTDVFVGLAIKTVTAFVAYAVFLRWRNQLPTVRTLQTPHFHWYVLAGLANTGFLLAYYTGLEISRVSIVVPIMQTSPLIVIVLSAIFLRRLERVTLRLVGAATVIVAGAILVTVAG</sequence>
<dbReference type="Proteomes" id="UP000250088">
    <property type="component" value="Chromosome"/>
</dbReference>
<evidence type="ECO:0000256" key="5">
    <source>
        <dbReference type="SAM" id="Phobius"/>
    </source>
</evidence>
<feature type="transmembrane region" description="Helical" evidence="5">
    <location>
        <begin position="275"/>
        <end position="295"/>
    </location>
</feature>
<feature type="transmembrane region" description="Helical" evidence="5">
    <location>
        <begin position="65"/>
        <end position="84"/>
    </location>
</feature>
<keyword evidence="2 5" id="KW-0812">Transmembrane</keyword>
<feature type="transmembrane region" description="Helical" evidence="5">
    <location>
        <begin position="222"/>
        <end position="240"/>
    </location>
</feature>
<name>A0A2Z2HQI1_9EURY</name>
<comment type="subcellular location">
    <subcellularLocation>
        <location evidence="1">Membrane</location>
        <topology evidence="1">Multi-pass membrane protein</topology>
    </subcellularLocation>
</comment>
<evidence type="ECO:0000256" key="3">
    <source>
        <dbReference type="ARBA" id="ARBA00022989"/>
    </source>
</evidence>
<dbReference type="AlphaFoldDB" id="A0A2Z2HQI1"/>
<evidence type="ECO:0000313" key="8">
    <source>
        <dbReference type="Proteomes" id="UP000250088"/>
    </source>
</evidence>
<feature type="domain" description="EamA" evidence="6">
    <location>
        <begin position="5"/>
        <end position="138"/>
    </location>
</feature>
<dbReference type="GeneID" id="32893565"/>
<keyword evidence="4 5" id="KW-0472">Membrane</keyword>
<organism evidence="7 8">
    <name type="scientific">Natrarchaeobaculum aegyptiacum</name>
    <dbReference type="NCBI Taxonomy" id="745377"/>
    <lineage>
        <taxon>Archaea</taxon>
        <taxon>Methanobacteriati</taxon>
        <taxon>Methanobacteriota</taxon>
        <taxon>Stenosarchaea group</taxon>
        <taxon>Halobacteria</taxon>
        <taxon>Halobacteriales</taxon>
        <taxon>Natrialbaceae</taxon>
        <taxon>Natrarchaeobaculum</taxon>
    </lineage>
</organism>
<dbReference type="SUPFAM" id="SSF103481">
    <property type="entry name" value="Multidrug resistance efflux transporter EmrE"/>
    <property type="match status" value="2"/>
</dbReference>
<dbReference type="GO" id="GO:0016020">
    <property type="term" value="C:membrane"/>
    <property type="evidence" value="ECO:0007669"/>
    <property type="project" value="UniProtKB-SubCell"/>
</dbReference>
<protein>
    <recommendedName>
        <fullName evidence="6">EamA domain-containing protein</fullName>
    </recommendedName>
</protein>
<dbReference type="OrthoDB" id="330924at2157"/>
<dbReference type="InterPro" id="IPR050638">
    <property type="entry name" value="AA-Vitamin_Transporters"/>
</dbReference>
<reference evidence="8" key="1">
    <citation type="submission" date="2017-02" db="EMBL/GenBank/DDBJ databases">
        <title>Natronthermophilus aegyptiacus gen. nov.,sp. nov., an aerobic, extremely halophilic alkalithermophilic archaeon isolated from the athalassohaline Wadi An Natrun, Egypt.</title>
        <authorList>
            <person name="Zhao B."/>
        </authorList>
    </citation>
    <scope>NUCLEOTIDE SEQUENCE [LARGE SCALE GENOMIC DNA]</scope>
    <source>
        <strain evidence="8">JW/NM-HA 15</strain>
    </source>
</reference>
<proteinExistence type="predicted"/>
<dbReference type="EMBL" id="CP019893">
    <property type="protein sequence ID" value="ARS89299.1"/>
    <property type="molecule type" value="Genomic_DNA"/>
</dbReference>
<accession>A0A2Z2HQI1</accession>
<feature type="transmembrane region" description="Helical" evidence="5">
    <location>
        <begin position="37"/>
        <end position="56"/>
    </location>
</feature>
<dbReference type="Pfam" id="PF00892">
    <property type="entry name" value="EamA"/>
    <property type="match status" value="2"/>
</dbReference>
<dbReference type="InterPro" id="IPR000620">
    <property type="entry name" value="EamA_dom"/>
</dbReference>
<feature type="transmembrane region" description="Helical" evidence="5">
    <location>
        <begin position="246"/>
        <end position="268"/>
    </location>
</feature>
<gene>
    <name evidence="7" type="ORF">B1756_05765</name>
</gene>
<feature type="transmembrane region" description="Helical" evidence="5">
    <location>
        <begin position="124"/>
        <end position="145"/>
    </location>
</feature>
<evidence type="ECO:0000313" key="7">
    <source>
        <dbReference type="EMBL" id="ARS89299.1"/>
    </source>
</evidence>
<evidence type="ECO:0000259" key="6">
    <source>
        <dbReference type="Pfam" id="PF00892"/>
    </source>
</evidence>
<dbReference type="PANTHER" id="PTHR32322">
    <property type="entry name" value="INNER MEMBRANE TRANSPORTER"/>
    <property type="match status" value="1"/>
</dbReference>
<dbReference type="KEGG" id="naj:B1756_05765"/>